<dbReference type="EMBL" id="CAAE01020903">
    <property type="protein sequence ID" value="CAG14177.1"/>
    <property type="molecule type" value="Genomic_DNA"/>
</dbReference>
<dbReference type="AlphaFoldDB" id="Q4RBQ6"/>
<reference evidence="1" key="1">
    <citation type="journal article" date="2004" name="Nature">
        <title>Genome duplication in the teleost fish Tetraodon nigroviridis reveals the early vertebrate proto-karyotype.</title>
        <authorList>
            <person name="Jaillon O."/>
            <person name="Aury J.-M."/>
            <person name="Brunet F."/>
            <person name="Petit J.-L."/>
            <person name="Stange-Thomann N."/>
            <person name="Mauceli E."/>
            <person name="Bouneau L."/>
            <person name="Fischer C."/>
            <person name="Ozouf-Costaz C."/>
            <person name="Bernot A."/>
            <person name="Nicaud S."/>
            <person name="Jaffe D."/>
            <person name="Fisher S."/>
            <person name="Lutfalla G."/>
            <person name="Dossat C."/>
            <person name="Segurens B."/>
            <person name="Dasilva C."/>
            <person name="Salanoubat M."/>
            <person name="Levy M."/>
            <person name="Boudet N."/>
            <person name="Castellano S."/>
            <person name="Anthouard V."/>
            <person name="Jubin C."/>
            <person name="Castelli V."/>
            <person name="Katinka M."/>
            <person name="Vacherie B."/>
            <person name="Biemont C."/>
            <person name="Skalli Z."/>
            <person name="Cattolico L."/>
            <person name="Poulain J."/>
            <person name="De Berardinis V."/>
            <person name="Cruaud C."/>
            <person name="Duprat S."/>
            <person name="Brottier P."/>
            <person name="Coutanceau J.-P."/>
            <person name="Gouzy J."/>
            <person name="Parra G."/>
            <person name="Lardier G."/>
            <person name="Chapple C."/>
            <person name="McKernan K.J."/>
            <person name="McEwan P."/>
            <person name="Bosak S."/>
            <person name="Kellis M."/>
            <person name="Volff J.-N."/>
            <person name="Guigo R."/>
            <person name="Zody M.C."/>
            <person name="Mesirov J."/>
            <person name="Lindblad-Toh K."/>
            <person name="Birren B."/>
            <person name="Nusbaum C."/>
            <person name="Kahn D."/>
            <person name="Robinson-Rechavi M."/>
            <person name="Laudet V."/>
            <person name="Schachter V."/>
            <person name="Quetier F."/>
            <person name="Saurin W."/>
            <person name="Scarpelli C."/>
            <person name="Wincker P."/>
            <person name="Lander E.S."/>
            <person name="Weissenbach J."/>
            <person name="Roest Crollius H."/>
        </authorList>
    </citation>
    <scope>NUCLEOTIDE SEQUENCE [LARGE SCALE GENOMIC DNA]</scope>
</reference>
<sequence length="46" mass="4959">TPTARDSYERLSLAGQALHPGFPSPFLFPDGLSSIETLLTNIQVLS</sequence>
<feature type="non-terminal residue" evidence="1">
    <location>
        <position position="1"/>
    </location>
</feature>
<feature type="non-terminal residue" evidence="1">
    <location>
        <position position="46"/>
    </location>
</feature>
<protein>
    <submittedName>
        <fullName evidence="1">(spotted green pufferfish) hypothetical protein</fullName>
    </submittedName>
</protein>
<comment type="caution">
    <text evidence="1">The sequence shown here is derived from an EMBL/GenBank/DDBJ whole genome shotgun (WGS) entry which is preliminary data.</text>
</comment>
<dbReference type="GO" id="GO:0000981">
    <property type="term" value="F:DNA-binding transcription factor activity, RNA polymerase II-specific"/>
    <property type="evidence" value="ECO:0007669"/>
    <property type="project" value="TreeGrafter"/>
</dbReference>
<dbReference type="GO" id="GO:0005634">
    <property type="term" value="C:nucleus"/>
    <property type="evidence" value="ECO:0007669"/>
    <property type="project" value="TreeGrafter"/>
</dbReference>
<reference evidence="1" key="2">
    <citation type="submission" date="2004-02" db="EMBL/GenBank/DDBJ databases">
        <authorList>
            <consortium name="Genoscope"/>
            <consortium name="Whitehead Institute Centre for Genome Research"/>
        </authorList>
    </citation>
    <scope>NUCLEOTIDE SEQUENCE</scope>
</reference>
<dbReference type="KEGG" id="tng:GSTEN00037816G001"/>
<dbReference type="PANTHER" id="PTHR12577:SF14">
    <property type="entry name" value="DACHSHUND HOMOLOG 1"/>
    <property type="match status" value="1"/>
</dbReference>
<name>Q4RBQ6_TETNG</name>
<dbReference type="PANTHER" id="PTHR12577">
    <property type="entry name" value="DACHSHUND"/>
    <property type="match status" value="1"/>
</dbReference>
<dbReference type="GO" id="GO:0000978">
    <property type="term" value="F:RNA polymerase II cis-regulatory region sequence-specific DNA binding"/>
    <property type="evidence" value="ECO:0007669"/>
    <property type="project" value="TreeGrafter"/>
</dbReference>
<dbReference type="InterPro" id="IPR052417">
    <property type="entry name" value="Dachshund_domain"/>
</dbReference>
<organism evidence="1">
    <name type="scientific">Tetraodon nigroviridis</name>
    <name type="common">Spotted green pufferfish</name>
    <name type="synonym">Chelonodon nigroviridis</name>
    <dbReference type="NCBI Taxonomy" id="99883"/>
    <lineage>
        <taxon>Eukaryota</taxon>
        <taxon>Metazoa</taxon>
        <taxon>Chordata</taxon>
        <taxon>Craniata</taxon>
        <taxon>Vertebrata</taxon>
        <taxon>Euteleostomi</taxon>
        <taxon>Actinopterygii</taxon>
        <taxon>Neopterygii</taxon>
        <taxon>Teleostei</taxon>
        <taxon>Neoteleostei</taxon>
        <taxon>Acanthomorphata</taxon>
        <taxon>Eupercaria</taxon>
        <taxon>Tetraodontiformes</taxon>
        <taxon>Tetradontoidea</taxon>
        <taxon>Tetraodontidae</taxon>
        <taxon>Tetraodon</taxon>
    </lineage>
</organism>
<proteinExistence type="predicted"/>
<accession>Q4RBQ6</accession>
<dbReference type="GO" id="GO:0005667">
    <property type="term" value="C:transcription regulator complex"/>
    <property type="evidence" value="ECO:0007669"/>
    <property type="project" value="TreeGrafter"/>
</dbReference>
<gene>
    <name evidence="1" type="ORF">GSTENG00037816001</name>
</gene>
<dbReference type="OrthoDB" id="6436112at2759"/>
<evidence type="ECO:0000313" key="1">
    <source>
        <dbReference type="EMBL" id="CAG14177.1"/>
    </source>
</evidence>